<accession>A0A0R2BHU5</accession>
<keyword evidence="2" id="KW-1185">Reference proteome</keyword>
<gene>
    <name evidence="1" type="ORF">FC84_GL000431</name>
</gene>
<name>A0A0R2BHU5_9LACO</name>
<dbReference type="Proteomes" id="UP000051813">
    <property type="component" value="Unassembled WGS sequence"/>
</dbReference>
<reference evidence="1 2" key="1">
    <citation type="journal article" date="2015" name="Genome Announc.">
        <title>Expanding the biotechnology potential of lactobacilli through comparative genomics of 213 strains and associated genera.</title>
        <authorList>
            <person name="Sun Z."/>
            <person name="Harris H.M."/>
            <person name="McCann A."/>
            <person name="Guo C."/>
            <person name="Argimon S."/>
            <person name="Zhang W."/>
            <person name="Yang X."/>
            <person name="Jeffery I.B."/>
            <person name="Cooney J.C."/>
            <person name="Kagawa T.F."/>
            <person name="Liu W."/>
            <person name="Song Y."/>
            <person name="Salvetti E."/>
            <person name="Wrobel A."/>
            <person name="Rasinkangas P."/>
            <person name="Parkhill J."/>
            <person name="Rea M.C."/>
            <person name="O'Sullivan O."/>
            <person name="Ritari J."/>
            <person name="Douillard F.P."/>
            <person name="Paul Ross R."/>
            <person name="Yang R."/>
            <person name="Briner A.E."/>
            <person name="Felis G.E."/>
            <person name="de Vos W.M."/>
            <person name="Barrangou R."/>
            <person name="Klaenhammer T.R."/>
            <person name="Caufield P.W."/>
            <person name="Cui Y."/>
            <person name="Zhang H."/>
            <person name="O'Toole P.W."/>
        </authorList>
    </citation>
    <scope>NUCLEOTIDE SEQUENCE [LARGE SCALE GENOMIC DNA]</scope>
    <source>
        <strain evidence="1 2">DSM 20335</strain>
    </source>
</reference>
<organism evidence="1 2">
    <name type="scientific">Lapidilactobacillus dextrinicus DSM 20335</name>
    <dbReference type="NCBI Taxonomy" id="1423738"/>
    <lineage>
        <taxon>Bacteria</taxon>
        <taxon>Bacillati</taxon>
        <taxon>Bacillota</taxon>
        <taxon>Bacilli</taxon>
        <taxon>Lactobacillales</taxon>
        <taxon>Lactobacillaceae</taxon>
        <taxon>Lapidilactobacillus</taxon>
    </lineage>
</organism>
<dbReference type="PATRIC" id="fig|1423738.3.peg.441"/>
<dbReference type="STRING" id="1423738.FC84_GL000431"/>
<dbReference type="OrthoDB" id="2247035at2"/>
<comment type="caution">
    <text evidence="1">The sequence shown here is derived from an EMBL/GenBank/DDBJ whole genome shotgun (WGS) entry which is preliminary data.</text>
</comment>
<dbReference type="EMBL" id="AYYK01000015">
    <property type="protein sequence ID" value="KRM78592.1"/>
    <property type="molecule type" value="Genomic_DNA"/>
</dbReference>
<evidence type="ECO:0000313" key="2">
    <source>
        <dbReference type="Proteomes" id="UP000051813"/>
    </source>
</evidence>
<proteinExistence type="predicted"/>
<evidence type="ECO:0008006" key="3">
    <source>
        <dbReference type="Google" id="ProtNLM"/>
    </source>
</evidence>
<dbReference type="RefSeq" id="WP_057757074.1">
    <property type="nucleotide sequence ID" value="NZ_AYYK01000015.1"/>
</dbReference>
<protein>
    <recommendedName>
        <fullName evidence="3">DUF2187 domain-containing protein</fullName>
    </recommendedName>
</protein>
<sequence length="76" mass="8459">MKISDIHVGDTLNCHVKEDMEHDFVGTVEKVYENSALLTITESDEIDKSNVIELNHKIVVSHNGLSPIAEEKSIAQ</sequence>
<dbReference type="AlphaFoldDB" id="A0A0R2BHU5"/>
<evidence type="ECO:0000313" key="1">
    <source>
        <dbReference type="EMBL" id="KRM78592.1"/>
    </source>
</evidence>